<reference evidence="8 9" key="1">
    <citation type="submission" date="2024-04" db="EMBL/GenBank/DDBJ databases">
        <title>Novel genus in family Flammeovirgaceae.</title>
        <authorList>
            <person name="Nguyen T.H."/>
            <person name="Vuong T.Q."/>
            <person name="Le H."/>
            <person name="Kim S.-G."/>
        </authorList>
    </citation>
    <scope>NUCLEOTIDE SEQUENCE [LARGE SCALE GENOMIC DNA]</scope>
    <source>
        <strain evidence="8 9">JCM 23209</strain>
    </source>
</reference>
<keyword evidence="6" id="KW-0812">Transmembrane</keyword>
<evidence type="ECO:0000256" key="3">
    <source>
        <dbReference type="ARBA" id="ARBA00022553"/>
    </source>
</evidence>
<keyword evidence="9" id="KW-1185">Reference proteome</keyword>
<name>A0AAW9SHT2_9BACT</name>
<dbReference type="PRINTS" id="PR00344">
    <property type="entry name" value="BCTRLSENSOR"/>
</dbReference>
<dbReference type="PANTHER" id="PTHR43047:SF72">
    <property type="entry name" value="OSMOSENSING HISTIDINE PROTEIN KINASE SLN1"/>
    <property type="match status" value="1"/>
</dbReference>
<keyword evidence="3" id="KW-0597">Phosphoprotein</keyword>
<keyword evidence="6" id="KW-0472">Membrane</keyword>
<evidence type="ECO:0000256" key="2">
    <source>
        <dbReference type="ARBA" id="ARBA00012438"/>
    </source>
</evidence>
<dbReference type="InterPro" id="IPR036097">
    <property type="entry name" value="HisK_dim/P_sf"/>
</dbReference>
<dbReference type="InterPro" id="IPR003661">
    <property type="entry name" value="HisK_dim/P_dom"/>
</dbReference>
<dbReference type="SUPFAM" id="SSF55874">
    <property type="entry name" value="ATPase domain of HSP90 chaperone/DNA topoisomerase II/histidine kinase"/>
    <property type="match status" value="1"/>
</dbReference>
<dbReference type="AlphaFoldDB" id="A0AAW9SHT2"/>
<sequence length="317" mass="36345">MKINLSITTLKPLQATLLAVILSELVYTVIFLFFLNDAGYWIGFTLSFFIPVVTAYPIHYILYKQAKKLEASRKQIARQNKKLEQVLQQRKVLLSIISHDLRSPVDSFYQLLQAFYEDLDHDPEAQDLMKFLIGRTENIKLLINNLLAWASEQENSQPDEIETFSLYSLVEEVSVEMEELLVKKHLILVNCCEESIMIRANPTTSRIVLRNLISNSIKFSYRQSTIEISAKLPENGLQFVKVAVKDQGVGMQEQVKVKLFNLNERYTSLGTANEQGNGLGLFFCKEFINQQGGEIWVESQEKQGSTFYFTLPITRAV</sequence>
<keyword evidence="4" id="KW-0808">Transferase</keyword>
<dbReference type="Gene3D" id="1.10.287.130">
    <property type="match status" value="1"/>
</dbReference>
<dbReference type="RefSeq" id="WP_346823157.1">
    <property type="nucleotide sequence ID" value="NZ_JBDKWZ010000013.1"/>
</dbReference>
<feature type="domain" description="Histidine kinase" evidence="7">
    <location>
        <begin position="96"/>
        <end position="315"/>
    </location>
</feature>
<dbReference type="InterPro" id="IPR005467">
    <property type="entry name" value="His_kinase_dom"/>
</dbReference>
<dbReference type="GO" id="GO:0005886">
    <property type="term" value="C:plasma membrane"/>
    <property type="evidence" value="ECO:0007669"/>
    <property type="project" value="TreeGrafter"/>
</dbReference>
<dbReference type="Pfam" id="PF02518">
    <property type="entry name" value="HATPase_c"/>
    <property type="match status" value="1"/>
</dbReference>
<feature type="transmembrane region" description="Helical" evidence="6">
    <location>
        <begin position="12"/>
        <end position="34"/>
    </location>
</feature>
<dbReference type="SMART" id="SM00388">
    <property type="entry name" value="HisKA"/>
    <property type="match status" value="1"/>
</dbReference>
<accession>A0AAW9SHT2</accession>
<evidence type="ECO:0000259" key="7">
    <source>
        <dbReference type="PROSITE" id="PS50109"/>
    </source>
</evidence>
<evidence type="ECO:0000256" key="5">
    <source>
        <dbReference type="ARBA" id="ARBA00022777"/>
    </source>
</evidence>
<dbReference type="InterPro" id="IPR004358">
    <property type="entry name" value="Sig_transdc_His_kin-like_C"/>
</dbReference>
<evidence type="ECO:0000256" key="6">
    <source>
        <dbReference type="SAM" id="Phobius"/>
    </source>
</evidence>
<evidence type="ECO:0000313" key="9">
    <source>
        <dbReference type="Proteomes" id="UP001403385"/>
    </source>
</evidence>
<dbReference type="CDD" id="cd00082">
    <property type="entry name" value="HisKA"/>
    <property type="match status" value="1"/>
</dbReference>
<dbReference type="SMART" id="SM00387">
    <property type="entry name" value="HATPase_c"/>
    <property type="match status" value="1"/>
</dbReference>
<dbReference type="GO" id="GO:0000155">
    <property type="term" value="F:phosphorelay sensor kinase activity"/>
    <property type="evidence" value="ECO:0007669"/>
    <property type="project" value="InterPro"/>
</dbReference>
<dbReference type="EC" id="2.7.13.3" evidence="2"/>
<dbReference type="InterPro" id="IPR036890">
    <property type="entry name" value="HATPase_C_sf"/>
</dbReference>
<dbReference type="PROSITE" id="PS50109">
    <property type="entry name" value="HIS_KIN"/>
    <property type="match status" value="1"/>
</dbReference>
<evidence type="ECO:0000256" key="1">
    <source>
        <dbReference type="ARBA" id="ARBA00000085"/>
    </source>
</evidence>
<comment type="caution">
    <text evidence="8">The sequence shown here is derived from an EMBL/GenBank/DDBJ whole genome shotgun (WGS) entry which is preliminary data.</text>
</comment>
<organism evidence="8 9">
    <name type="scientific">Rapidithrix thailandica</name>
    <dbReference type="NCBI Taxonomy" id="413964"/>
    <lineage>
        <taxon>Bacteria</taxon>
        <taxon>Pseudomonadati</taxon>
        <taxon>Bacteroidota</taxon>
        <taxon>Cytophagia</taxon>
        <taxon>Cytophagales</taxon>
        <taxon>Flammeovirgaceae</taxon>
        <taxon>Rapidithrix</taxon>
    </lineage>
</organism>
<dbReference type="Gene3D" id="3.30.565.10">
    <property type="entry name" value="Histidine kinase-like ATPase, C-terminal domain"/>
    <property type="match status" value="1"/>
</dbReference>
<dbReference type="SUPFAM" id="SSF47384">
    <property type="entry name" value="Homodimeric domain of signal transducing histidine kinase"/>
    <property type="match status" value="1"/>
</dbReference>
<protein>
    <recommendedName>
        <fullName evidence="2">histidine kinase</fullName>
        <ecNumber evidence="2">2.7.13.3</ecNumber>
    </recommendedName>
</protein>
<keyword evidence="6" id="KW-1133">Transmembrane helix</keyword>
<comment type="catalytic activity">
    <reaction evidence="1">
        <text>ATP + protein L-histidine = ADP + protein N-phospho-L-histidine.</text>
        <dbReference type="EC" id="2.7.13.3"/>
    </reaction>
</comment>
<gene>
    <name evidence="8" type="ORF">AAG747_20830</name>
</gene>
<keyword evidence="5 8" id="KW-0418">Kinase</keyword>
<dbReference type="EMBL" id="JBDKWZ010000013">
    <property type="protein sequence ID" value="MEN7550376.1"/>
    <property type="molecule type" value="Genomic_DNA"/>
</dbReference>
<evidence type="ECO:0000313" key="8">
    <source>
        <dbReference type="EMBL" id="MEN7550376.1"/>
    </source>
</evidence>
<dbReference type="InterPro" id="IPR003594">
    <property type="entry name" value="HATPase_dom"/>
</dbReference>
<proteinExistence type="predicted"/>
<evidence type="ECO:0000256" key="4">
    <source>
        <dbReference type="ARBA" id="ARBA00022679"/>
    </source>
</evidence>
<dbReference type="Proteomes" id="UP001403385">
    <property type="component" value="Unassembled WGS sequence"/>
</dbReference>
<feature type="transmembrane region" description="Helical" evidence="6">
    <location>
        <begin position="40"/>
        <end position="63"/>
    </location>
</feature>
<dbReference type="PANTHER" id="PTHR43047">
    <property type="entry name" value="TWO-COMPONENT HISTIDINE PROTEIN KINASE"/>
    <property type="match status" value="1"/>
</dbReference>
<dbReference type="GO" id="GO:0009927">
    <property type="term" value="F:histidine phosphotransfer kinase activity"/>
    <property type="evidence" value="ECO:0007669"/>
    <property type="project" value="TreeGrafter"/>
</dbReference>